<gene>
    <name evidence="3" type="ORF">BDV29DRAFT_154192</name>
</gene>
<dbReference type="SUPFAM" id="SSF48576">
    <property type="entry name" value="Terpenoid synthases"/>
    <property type="match status" value="1"/>
</dbReference>
<dbReference type="Gene3D" id="1.10.600.10">
    <property type="entry name" value="Farnesyl Diphosphate Synthase"/>
    <property type="match status" value="1"/>
</dbReference>
<evidence type="ECO:0000256" key="1">
    <source>
        <dbReference type="ARBA" id="ARBA00007946"/>
    </source>
</evidence>
<keyword evidence="2" id="KW-0456">Lyase</keyword>
<dbReference type="Pfam" id="PF06330">
    <property type="entry name" value="TRI5"/>
    <property type="match status" value="1"/>
</dbReference>
<evidence type="ECO:0000313" key="3">
    <source>
        <dbReference type="EMBL" id="KAB8076941.1"/>
    </source>
</evidence>
<protein>
    <submittedName>
        <fullName evidence="3">Trichodiene synthase-domain-containing protein</fullName>
    </submittedName>
</protein>
<keyword evidence="4" id="KW-1185">Reference proteome</keyword>
<evidence type="ECO:0000256" key="2">
    <source>
        <dbReference type="ARBA" id="ARBA00023239"/>
    </source>
</evidence>
<dbReference type="EMBL" id="ML732174">
    <property type="protein sequence ID" value="KAB8076941.1"/>
    <property type="molecule type" value="Genomic_DNA"/>
</dbReference>
<dbReference type="GO" id="GO:0016838">
    <property type="term" value="F:carbon-oxygen lyase activity, acting on phosphates"/>
    <property type="evidence" value="ECO:0007669"/>
    <property type="project" value="InterPro"/>
</dbReference>
<comment type="similarity">
    <text evidence="1">Belongs to the trichodiene synthase family.</text>
</comment>
<sequence>MATIQGETIFAYHGLETRTPSSVKVSHVVQVKSLIKDYLEGVQFDRRTPFLKDHDLEEVVWDYFKSLNMGEQIEVLVKKKLKLSVTFVHQAYTSLPFEIRVMCSTLGVYMFLVEDVAEEFMEGLQHFGQNFVLNKGHQHPILTNFDTHLRALSRYYGAYCYSAIIKSLFDYINGRIIESKMEDSGFKFSSDTRLMPMVLRTKVGGAEVLFHMLWPKTLFPEERCLIQYFPIIQEMVIFIDFTNDILSYYKEFINDEKANFVANFGETHQMEQLEVLRYLTLYTPQVLASVRRVLQDKGDLRNAIEQFVAGWIMLCTAHRRYLLVELFADEQYLPPYDEDA</sequence>
<name>A0A5N5X857_9EURO</name>
<dbReference type="OrthoDB" id="2998174at2759"/>
<accession>A0A5N5X857</accession>
<dbReference type="InterPro" id="IPR024652">
    <property type="entry name" value="Trichodiene_synth"/>
</dbReference>
<dbReference type="Proteomes" id="UP000326565">
    <property type="component" value="Unassembled WGS sequence"/>
</dbReference>
<organism evidence="3 4">
    <name type="scientific">Aspergillus leporis</name>
    <dbReference type="NCBI Taxonomy" id="41062"/>
    <lineage>
        <taxon>Eukaryota</taxon>
        <taxon>Fungi</taxon>
        <taxon>Dikarya</taxon>
        <taxon>Ascomycota</taxon>
        <taxon>Pezizomycotina</taxon>
        <taxon>Eurotiomycetes</taxon>
        <taxon>Eurotiomycetidae</taxon>
        <taxon>Eurotiales</taxon>
        <taxon>Aspergillaceae</taxon>
        <taxon>Aspergillus</taxon>
        <taxon>Aspergillus subgen. Circumdati</taxon>
    </lineage>
</organism>
<dbReference type="InterPro" id="IPR008949">
    <property type="entry name" value="Isoprenoid_synthase_dom_sf"/>
</dbReference>
<evidence type="ECO:0000313" key="4">
    <source>
        <dbReference type="Proteomes" id="UP000326565"/>
    </source>
</evidence>
<dbReference type="AlphaFoldDB" id="A0A5N5X857"/>
<proteinExistence type="inferred from homology"/>
<reference evidence="3 4" key="1">
    <citation type="submission" date="2019-04" db="EMBL/GenBank/DDBJ databases">
        <title>Friends and foes A comparative genomics study of 23 Aspergillus species from section Flavi.</title>
        <authorList>
            <consortium name="DOE Joint Genome Institute"/>
            <person name="Kjaerbolling I."/>
            <person name="Vesth T."/>
            <person name="Frisvad J.C."/>
            <person name="Nybo J.L."/>
            <person name="Theobald S."/>
            <person name="Kildgaard S."/>
            <person name="Isbrandt T."/>
            <person name="Kuo A."/>
            <person name="Sato A."/>
            <person name="Lyhne E.K."/>
            <person name="Kogle M.E."/>
            <person name="Wiebenga A."/>
            <person name="Kun R.S."/>
            <person name="Lubbers R.J."/>
            <person name="Makela M.R."/>
            <person name="Barry K."/>
            <person name="Chovatia M."/>
            <person name="Clum A."/>
            <person name="Daum C."/>
            <person name="Haridas S."/>
            <person name="He G."/>
            <person name="LaButti K."/>
            <person name="Lipzen A."/>
            <person name="Mondo S."/>
            <person name="Riley R."/>
            <person name="Salamov A."/>
            <person name="Simmons B.A."/>
            <person name="Magnuson J.K."/>
            <person name="Henrissat B."/>
            <person name="Mortensen U.H."/>
            <person name="Larsen T.O."/>
            <person name="Devries R.P."/>
            <person name="Grigoriev I.V."/>
            <person name="Machida M."/>
            <person name="Baker S.E."/>
            <person name="Andersen M.R."/>
        </authorList>
    </citation>
    <scope>NUCLEOTIDE SEQUENCE [LARGE SCALE GENOMIC DNA]</scope>
    <source>
        <strain evidence="3 4">CBS 151.66</strain>
    </source>
</reference>